<reference evidence="2 3" key="1">
    <citation type="submission" date="2020-06" db="EMBL/GenBank/DDBJ databases">
        <title>Complete genome sequences of eight phages infecting swine Enterotoxigenic Escherichia coli.</title>
        <authorList>
            <person name="Ferreira A."/>
            <person name="Oliveira H."/>
            <person name="Silva D."/>
            <person name="Almeida C."/>
            <person name="Burgan J."/>
            <person name="Azered J."/>
            <person name="Oliveira A."/>
        </authorList>
    </citation>
    <scope>NUCLEOTIDE SEQUENCE [LARGE SCALE GENOMIC DNA]</scope>
</reference>
<dbReference type="InterPro" id="IPR024432">
    <property type="entry name" value="Put_RecE_PDDEXK-like_dom"/>
</dbReference>
<protein>
    <recommendedName>
        <fullName evidence="1">Putative exodeoxyribonuclease 8 PDDEXK-like domain-containing protein</fullName>
    </recommendedName>
</protein>
<dbReference type="Gene3D" id="3.90.320.10">
    <property type="match status" value="1"/>
</dbReference>
<gene>
    <name evidence="2" type="ORF">FP_0042</name>
</gene>
<name>A0A7D5JLT1_9CAUD</name>
<keyword evidence="3" id="KW-1185">Reference proteome</keyword>
<organism evidence="2 3">
    <name type="scientific">Escherichia phage vB_EcoS_FP</name>
    <dbReference type="NCBI Taxonomy" id="2750857"/>
    <lineage>
        <taxon>Viruses</taxon>
        <taxon>Duplodnaviria</taxon>
        <taxon>Heunggongvirae</taxon>
        <taxon>Uroviricota</taxon>
        <taxon>Caudoviricetes</taxon>
        <taxon>Drexlerviridae</taxon>
        <taxon>Braunvirinae</taxon>
        <taxon>Veterinaerplatzvirus</taxon>
        <taxon>Veterinaerplatzvirus FP</taxon>
    </lineage>
</organism>
<dbReference type="InterPro" id="IPR011604">
    <property type="entry name" value="PDDEXK-like_dom_sf"/>
</dbReference>
<evidence type="ECO:0000313" key="3">
    <source>
        <dbReference type="Proteomes" id="UP000515626"/>
    </source>
</evidence>
<dbReference type="Pfam" id="PF12684">
    <property type="entry name" value="DUF3799"/>
    <property type="match status" value="1"/>
</dbReference>
<evidence type="ECO:0000259" key="1">
    <source>
        <dbReference type="Pfam" id="PF12684"/>
    </source>
</evidence>
<evidence type="ECO:0000313" key="2">
    <source>
        <dbReference type="EMBL" id="QLF80555.1"/>
    </source>
</evidence>
<dbReference type="EMBL" id="MT682706">
    <property type="protein sequence ID" value="QLF80555.1"/>
    <property type="molecule type" value="Genomic_DNA"/>
</dbReference>
<proteinExistence type="predicted"/>
<dbReference type="Proteomes" id="UP000515626">
    <property type="component" value="Segment"/>
</dbReference>
<feature type="domain" description="Putative exodeoxyribonuclease 8 PDDEXK-like" evidence="1">
    <location>
        <begin position="42"/>
        <end position="308"/>
    </location>
</feature>
<sequence length="327" mass="36823">MTFTVYTREELSNSEYHAETDHISGSSLVEIIQGSPAKWKFKQRNNDSRALKFGTLSHTYILEGDMFDKKYLRATDLDAIEGLITSQAGLAAALKKVGVAGTSGKGYSELVEMMYRSGEDWDVKWLIEQQESAQALIEGKELVSAEDYDKVVAMREVLCNIPAYNAIINSETAQKELSIFGEILGDEDNPGVGVKIRIDHVDVVDGVVYITDYKTTADASPEGFGKSAFKHGYLAKMALQRDLFVKAFNEKRKVVVRLLAQEKVEPYLPMSYTLTDEQLRIGRLQYLEALATYKKCKELDIWPGYSNGITEQELLVPEWAIKQYKEI</sequence>
<accession>A0A7D5JLT1</accession>